<feature type="coiled-coil region" evidence="6">
    <location>
        <begin position="500"/>
        <end position="527"/>
    </location>
</feature>
<keyword evidence="3" id="KW-0805">Transcription regulation</keyword>
<dbReference type="GO" id="GO:0006357">
    <property type="term" value="P:regulation of transcription by RNA polymerase II"/>
    <property type="evidence" value="ECO:0007669"/>
    <property type="project" value="TreeGrafter"/>
</dbReference>
<feature type="region of interest" description="Disordered" evidence="7">
    <location>
        <begin position="114"/>
        <end position="159"/>
    </location>
</feature>
<feature type="compositionally biased region" description="Polar residues" evidence="7">
    <location>
        <begin position="232"/>
        <end position="246"/>
    </location>
</feature>
<evidence type="ECO:0000256" key="4">
    <source>
        <dbReference type="ARBA" id="ARBA00023163"/>
    </source>
</evidence>
<reference evidence="8 9" key="2">
    <citation type="submission" date="2016-08" db="EMBL/GenBank/DDBJ databases">
        <title>Pervasive Adenine N6-methylation of Active Genes in Fungi.</title>
        <authorList>
            <consortium name="DOE Joint Genome Institute"/>
            <person name="Mondo S.J."/>
            <person name="Dannebaum R.O."/>
            <person name="Kuo R.C."/>
            <person name="Labutti K."/>
            <person name="Haridas S."/>
            <person name="Kuo A."/>
            <person name="Salamov A."/>
            <person name="Ahrendt S.R."/>
            <person name="Lipzen A."/>
            <person name="Sullivan W."/>
            <person name="Andreopoulos W.B."/>
            <person name="Clum A."/>
            <person name="Lindquist E."/>
            <person name="Daum C."/>
            <person name="Ramamoorthy G.K."/>
            <person name="Gryganskyi A."/>
            <person name="Culley D."/>
            <person name="Magnuson J.K."/>
            <person name="James T.Y."/>
            <person name="O'Malley M.A."/>
            <person name="Stajich J.E."/>
            <person name="Spatafora J.W."/>
            <person name="Visel A."/>
            <person name="Grigoriev I.V."/>
        </authorList>
    </citation>
    <scope>NUCLEOTIDE SEQUENCE [LARGE SCALE GENOMIC DNA]</scope>
    <source>
        <strain evidence="8 9">S4</strain>
    </source>
</reference>
<evidence type="ECO:0000256" key="3">
    <source>
        <dbReference type="ARBA" id="ARBA00023015"/>
    </source>
</evidence>
<evidence type="ECO:0000313" key="9">
    <source>
        <dbReference type="Proteomes" id="UP000193944"/>
    </source>
</evidence>
<gene>
    <name evidence="8" type="ORF">BCR32DRAFT_296521</name>
</gene>
<comment type="similarity">
    <text evidence="2">Belongs to the NGG1 family.</text>
</comment>
<dbReference type="GO" id="GO:0003713">
    <property type="term" value="F:transcription coactivator activity"/>
    <property type="evidence" value="ECO:0007669"/>
    <property type="project" value="TreeGrafter"/>
</dbReference>
<comment type="caution">
    <text evidence="8">The sequence shown here is derived from an EMBL/GenBank/DDBJ whole genome shotgun (WGS) entry which is preliminary data.</text>
</comment>
<keyword evidence="6" id="KW-0175">Coiled coil</keyword>
<evidence type="ECO:0000256" key="5">
    <source>
        <dbReference type="ARBA" id="ARBA00023242"/>
    </source>
</evidence>
<evidence type="ECO:0000256" key="2">
    <source>
        <dbReference type="ARBA" id="ARBA00005330"/>
    </source>
</evidence>
<dbReference type="GO" id="GO:0005634">
    <property type="term" value="C:nucleus"/>
    <property type="evidence" value="ECO:0007669"/>
    <property type="project" value="UniProtKB-SubCell"/>
</dbReference>
<accession>A0A1Y1WR57</accession>
<evidence type="ECO:0008006" key="10">
    <source>
        <dbReference type="Google" id="ProtNLM"/>
    </source>
</evidence>
<dbReference type="Pfam" id="PF10198">
    <property type="entry name" value="Ada3"/>
    <property type="match status" value="1"/>
</dbReference>
<feature type="compositionally biased region" description="Low complexity" evidence="7">
    <location>
        <begin position="204"/>
        <end position="231"/>
    </location>
</feature>
<evidence type="ECO:0000256" key="1">
    <source>
        <dbReference type="ARBA" id="ARBA00004123"/>
    </source>
</evidence>
<evidence type="ECO:0000313" key="8">
    <source>
        <dbReference type="EMBL" id="ORX76017.1"/>
    </source>
</evidence>
<reference evidence="8 9" key="1">
    <citation type="submission" date="2016-08" db="EMBL/GenBank/DDBJ databases">
        <title>A Parts List for Fungal Cellulosomes Revealed by Comparative Genomics.</title>
        <authorList>
            <consortium name="DOE Joint Genome Institute"/>
            <person name="Haitjema C.H."/>
            <person name="Gilmore S.P."/>
            <person name="Henske J.K."/>
            <person name="Solomon K.V."/>
            <person name="De Groot R."/>
            <person name="Kuo A."/>
            <person name="Mondo S.J."/>
            <person name="Salamov A.A."/>
            <person name="Labutti K."/>
            <person name="Zhao Z."/>
            <person name="Chiniquy J."/>
            <person name="Barry K."/>
            <person name="Brewer H.M."/>
            <person name="Purvine S.O."/>
            <person name="Wright A.T."/>
            <person name="Boxma B."/>
            <person name="Van Alen T."/>
            <person name="Hackstein J.H."/>
            <person name="Baker S.E."/>
            <person name="Grigoriev I.V."/>
            <person name="O'Malley M.A."/>
        </authorList>
    </citation>
    <scope>NUCLEOTIDE SEQUENCE [LARGE SCALE GENOMIC DNA]</scope>
    <source>
        <strain evidence="8 9">S4</strain>
    </source>
</reference>
<evidence type="ECO:0000256" key="7">
    <source>
        <dbReference type="SAM" id="MobiDB-lite"/>
    </source>
</evidence>
<protein>
    <recommendedName>
        <fullName evidence="10">Histone acetyltransferases subunit 3-domain-containing protein</fullName>
    </recommendedName>
</protein>
<dbReference type="PANTHER" id="PTHR13556">
    <property type="entry name" value="TRANSCRIPTIONAL ADAPTER 3-RELATED"/>
    <property type="match status" value="1"/>
</dbReference>
<dbReference type="GO" id="GO:0000124">
    <property type="term" value="C:SAGA complex"/>
    <property type="evidence" value="ECO:0007669"/>
    <property type="project" value="TreeGrafter"/>
</dbReference>
<dbReference type="Proteomes" id="UP000193944">
    <property type="component" value="Unassembled WGS sequence"/>
</dbReference>
<dbReference type="EMBL" id="MCFG01000323">
    <property type="protein sequence ID" value="ORX76017.1"/>
    <property type="molecule type" value="Genomic_DNA"/>
</dbReference>
<feature type="region of interest" description="Disordered" evidence="7">
    <location>
        <begin position="186"/>
        <end position="281"/>
    </location>
</feature>
<comment type="subcellular location">
    <subcellularLocation>
        <location evidence="1">Nucleus</location>
    </subcellularLocation>
</comment>
<dbReference type="InterPro" id="IPR019340">
    <property type="entry name" value="Histone_AcTrfase_su3"/>
</dbReference>
<proteinExistence type="inferred from homology"/>
<keyword evidence="9" id="KW-1185">Reference proteome</keyword>
<sequence length="576" mass="66025">MPRSSVTSTNQFNQYHTDSKSKTYFFEQVIHSIKNKNGANTPIQTSTLLSVSDLTKINSELDHLLKISQERIRDFEEQSNRIQNWINNKINDGGSSRDEKYAKYYSSSRSKIKEETKVKSEYKSNSNEPKSDASYYDMDSPGDFKKRKRDSDVESLTDSERGSYVYYKKSEDGSIQVAVTHNGKIRIKKGSNASPPPPSPSHFNSKLSSQIISSSNSSSAINANSLQNNSSVTANTRSSNSRNGTPKPNVAKPLKNSVFKKEKKQKKSEIDDTKLSSNESQSVADAILSGDYSKVKPQNQIPIATFYSYCDQFLRPMTEDDINFLQNTEDITPYMVIPPLGKHYLESWPEENHESSYKKKLTSASLTSEPNEISSESKVKQENDIEFTPLIDRIFGCLIEEDIVDIDSIVPNTPNKDEAFIQDFGKLWPKPDIPILEDRIKQELFDLGILDDEKIDWKAQEDNEVCSKIRELQQQLREQVSINEKRKKKLLKISQDWIAYQQFNEVLEDQERQIESVYNKRLKLSKKKKRPLHKPIPENVLSLIQKRKSILKDMKTLFPPEKFSLSTLSKSYKDES</sequence>
<organism evidence="8 9">
    <name type="scientific">Anaeromyces robustus</name>
    <dbReference type="NCBI Taxonomy" id="1754192"/>
    <lineage>
        <taxon>Eukaryota</taxon>
        <taxon>Fungi</taxon>
        <taxon>Fungi incertae sedis</taxon>
        <taxon>Chytridiomycota</taxon>
        <taxon>Chytridiomycota incertae sedis</taxon>
        <taxon>Neocallimastigomycetes</taxon>
        <taxon>Neocallimastigales</taxon>
        <taxon>Neocallimastigaceae</taxon>
        <taxon>Anaeromyces</taxon>
    </lineage>
</organism>
<dbReference type="STRING" id="1754192.A0A1Y1WR57"/>
<evidence type="ECO:0000256" key="6">
    <source>
        <dbReference type="SAM" id="Coils"/>
    </source>
</evidence>
<dbReference type="PANTHER" id="PTHR13556:SF2">
    <property type="entry name" value="TRANSCRIPTIONAL ADAPTER 3"/>
    <property type="match status" value="1"/>
</dbReference>
<keyword evidence="4" id="KW-0804">Transcription</keyword>
<dbReference type="AlphaFoldDB" id="A0A1Y1WR57"/>
<keyword evidence="5" id="KW-0539">Nucleus</keyword>
<name>A0A1Y1WR57_9FUNG</name>
<dbReference type="OrthoDB" id="2142183at2759"/>